<sequence length="394" mass="45228">MNTFVQAIILLFKNHTSLIPVDVTTPPKAALAAEFNSIYLVTLPEIPDGFTTTEFVLRLSKPLHPRVKTQNEVGWLNFIATQKNSSKIRVPKLLFWSDSTEEIGFEYTVLEKLPGVTLCDIWETVDPQLLVSQVVDVILELRQLTSKLGDKKWFGGITGDGKNPGPFVEVTSYTSEHIRQFWPSSSYPSESYETLNLTTAFNSWKEYLSARLQRDIHVIEMHDSCTTLRGSFLTRLRENIIPRSNSSFDVEGVIAHRDLHFGNLLWSTETNSISGVLDWELAGIYPLSDWNPGNTLWTITTPTKSTSTTQERFFEMLDEELAKRDTGIIETTMEENSEEYHYQRIVSLTYWIVRRYVEGRGDEERVKGWMKEWQEHATELDGCDNVKTKQKEIS</sequence>
<name>A0A8S2I858_9BILA</name>
<dbReference type="Proteomes" id="UP000677228">
    <property type="component" value="Unassembled WGS sequence"/>
</dbReference>
<proteinExistence type="predicted"/>
<protein>
    <recommendedName>
        <fullName evidence="1">Aminoglycoside phosphotransferase domain-containing protein</fullName>
    </recommendedName>
</protein>
<dbReference type="EMBL" id="CAJNOK010004826">
    <property type="protein sequence ID" value="CAF0951033.1"/>
    <property type="molecule type" value="Genomic_DNA"/>
</dbReference>
<dbReference type="Gene3D" id="3.90.1200.10">
    <property type="match status" value="1"/>
</dbReference>
<gene>
    <name evidence="2" type="ORF">OVA965_LOCUS12157</name>
    <name evidence="3" type="ORF">TMI583_LOCUS12158</name>
</gene>
<evidence type="ECO:0000313" key="2">
    <source>
        <dbReference type="EMBL" id="CAF0951033.1"/>
    </source>
</evidence>
<dbReference type="Pfam" id="PF01636">
    <property type="entry name" value="APH"/>
    <property type="match status" value="1"/>
</dbReference>
<feature type="domain" description="Aminoglycoside phosphotransferase" evidence="1">
    <location>
        <begin position="53"/>
        <end position="287"/>
    </location>
</feature>
<evidence type="ECO:0000313" key="3">
    <source>
        <dbReference type="EMBL" id="CAF3725167.1"/>
    </source>
</evidence>
<evidence type="ECO:0000259" key="1">
    <source>
        <dbReference type="Pfam" id="PF01636"/>
    </source>
</evidence>
<dbReference type="InterPro" id="IPR011009">
    <property type="entry name" value="Kinase-like_dom_sf"/>
</dbReference>
<reference evidence="3" key="1">
    <citation type="submission" date="2021-02" db="EMBL/GenBank/DDBJ databases">
        <authorList>
            <person name="Nowell W R."/>
        </authorList>
    </citation>
    <scope>NUCLEOTIDE SEQUENCE</scope>
</reference>
<dbReference type="AlphaFoldDB" id="A0A8S2I858"/>
<evidence type="ECO:0000313" key="4">
    <source>
        <dbReference type="Proteomes" id="UP000682733"/>
    </source>
</evidence>
<accession>A0A8S2I858</accession>
<dbReference type="InterPro" id="IPR051678">
    <property type="entry name" value="AGP_Transferase"/>
</dbReference>
<comment type="caution">
    <text evidence="3">The sequence shown here is derived from an EMBL/GenBank/DDBJ whole genome shotgun (WGS) entry which is preliminary data.</text>
</comment>
<organism evidence="3 4">
    <name type="scientific">Didymodactylos carnosus</name>
    <dbReference type="NCBI Taxonomy" id="1234261"/>
    <lineage>
        <taxon>Eukaryota</taxon>
        <taxon>Metazoa</taxon>
        <taxon>Spiralia</taxon>
        <taxon>Gnathifera</taxon>
        <taxon>Rotifera</taxon>
        <taxon>Eurotatoria</taxon>
        <taxon>Bdelloidea</taxon>
        <taxon>Philodinida</taxon>
        <taxon>Philodinidae</taxon>
        <taxon>Didymodactylos</taxon>
    </lineage>
</organism>
<dbReference type="InterPro" id="IPR002575">
    <property type="entry name" value="Aminoglycoside_PTrfase"/>
</dbReference>
<dbReference type="SUPFAM" id="SSF56112">
    <property type="entry name" value="Protein kinase-like (PK-like)"/>
    <property type="match status" value="1"/>
</dbReference>
<dbReference type="Proteomes" id="UP000682733">
    <property type="component" value="Unassembled WGS sequence"/>
</dbReference>
<dbReference type="EMBL" id="CAJOBA010004829">
    <property type="protein sequence ID" value="CAF3725167.1"/>
    <property type="molecule type" value="Genomic_DNA"/>
</dbReference>
<dbReference type="PANTHER" id="PTHR21310">
    <property type="entry name" value="AMINOGLYCOSIDE PHOSPHOTRANSFERASE-RELATED-RELATED"/>
    <property type="match status" value="1"/>
</dbReference>
<dbReference type="PANTHER" id="PTHR21310:SF15">
    <property type="entry name" value="AMINOGLYCOSIDE PHOSPHOTRANSFERASE DOMAIN-CONTAINING PROTEIN"/>
    <property type="match status" value="1"/>
</dbReference>